<accession>A0ABY5ACR3</accession>
<dbReference type="GeneID" id="300081093"/>
<keyword evidence="3" id="KW-1185">Reference proteome</keyword>
<evidence type="ECO:0000256" key="1">
    <source>
        <dbReference type="SAM" id="Phobius"/>
    </source>
</evidence>
<feature type="transmembrane region" description="Helical" evidence="1">
    <location>
        <begin position="221"/>
        <end position="238"/>
    </location>
</feature>
<dbReference type="RefSeq" id="WP_129483555.1">
    <property type="nucleotide sequence ID" value="NZ_CP099397.1"/>
</dbReference>
<proteinExistence type="predicted"/>
<reference evidence="2" key="1">
    <citation type="submission" date="2022-06" db="EMBL/GenBank/DDBJ databases">
        <title>Complete genome of Pseudomonas hydrolytica DSWY01T.</title>
        <authorList>
            <person name="Jung J."/>
            <person name="Jeon C.O."/>
        </authorList>
    </citation>
    <scope>NUCLEOTIDE SEQUENCE</scope>
    <source>
        <strain evidence="2">DSWY01</strain>
    </source>
</reference>
<dbReference type="Proteomes" id="UP001054897">
    <property type="component" value="Chromosome"/>
</dbReference>
<keyword evidence="1" id="KW-0812">Transmembrane</keyword>
<dbReference type="EMBL" id="CP099397">
    <property type="protein sequence ID" value="USR41532.1"/>
    <property type="molecule type" value="Genomic_DNA"/>
</dbReference>
<feature type="transmembrane region" description="Helical" evidence="1">
    <location>
        <begin position="133"/>
        <end position="153"/>
    </location>
</feature>
<name>A0ABY5ACR3_9GAMM</name>
<protein>
    <submittedName>
        <fullName evidence="2">Uncharacterized protein</fullName>
    </submittedName>
</protein>
<evidence type="ECO:0000313" key="2">
    <source>
        <dbReference type="EMBL" id="USR41532.1"/>
    </source>
</evidence>
<gene>
    <name evidence="2" type="ORF">L1F06_008940</name>
</gene>
<keyword evidence="1" id="KW-0472">Membrane</keyword>
<feature type="transmembrane region" description="Helical" evidence="1">
    <location>
        <begin position="43"/>
        <end position="67"/>
    </location>
</feature>
<feature type="transmembrane region" description="Helical" evidence="1">
    <location>
        <begin position="79"/>
        <end position="97"/>
    </location>
</feature>
<sequence length="603" mass="66585">MAFLIAGCKSALAWLVAFAFRLLRVAPLQVPASILASLCSQLFQIAAFLLPLKVMILLGSTGVPGYFPPVMIGIERERLILLLAASALMLYLAHLFMDFIGGALARAASDRLILLREEGEAFARQRKVALSSYQGMVTIASGMVLAVAVLGFLGLYKPVLLAVVLGYFTAVFLIGALVFAWSPLLLEAAQGQLSRLIDVVSASGFLLVFGYLVFDYLYGNAQGLLLGILALLLCRQMFSRLAQAVKGIDRLYSRRERILRVLGELQTGAFDDEDSSGFLDESEDQPELLDGETDAIIQDQREPVIPSFLRLIASPQCLGWVREVLAEAGASGVEPGIEQVEAGRRGELALHLTCQVPERAAEHFLFRAFNRQETKRMARAVPLLAVYPGSSAPRLLKVSEHDGFAAHLYEWAEQARQILDDQTVYECREQVFIESCVWPVPDTLTARHQSGSLVERCGPVLWARCNVFSRWAGADVRHLVDAFVTSPQRLQKKLEALPKCLYNPDIVTGNVYALGSSLRAVRWERWSLEPVGSGWPVELGLERLDQAFARACESSEALRHLSPLQVRLAALAFAFEERCAQGRYLSAFTLLRELSDTLDALER</sequence>
<feature type="transmembrane region" description="Helical" evidence="1">
    <location>
        <begin position="193"/>
        <end position="214"/>
    </location>
</feature>
<keyword evidence="1" id="KW-1133">Transmembrane helix</keyword>
<evidence type="ECO:0000313" key="3">
    <source>
        <dbReference type="Proteomes" id="UP001054897"/>
    </source>
</evidence>
<feature type="transmembrane region" description="Helical" evidence="1">
    <location>
        <begin position="160"/>
        <end position="181"/>
    </location>
</feature>
<organism evidence="2 3">
    <name type="scientific">Ectopseudomonas hydrolytica</name>
    <dbReference type="NCBI Taxonomy" id="2493633"/>
    <lineage>
        <taxon>Bacteria</taxon>
        <taxon>Pseudomonadati</taxon>
        <taxon>Pseudomonadota</taxon>
        <taxon>Gammaproteobacteria</taxon>
        <taxon>Pseudomonadales</taxon>
        <taxon>Pseudomonadaceae</taxon>
        <taxon>Ectopseudomonas</taxon>
    </lineage>
</organism>